<dbReference type="InterPro" id="IPR050325">
    <property type="entry name" value="Prot/Nucl_acid_deglycase"/>
</dbReference>
<dbReference type="PANTHER" id="PTHR48094:SF12">
    <property type="entry name" value="PARKINSON DISEASE PROTEIN 7 HOMOLOG"/>
    <property type="match status" value="1"/>
</dbReference>
<name>F9D2H2_PREDD</name>
<dbReference type="PANTHER" id="PTHR48094">
    <property type="entry name" value="PROTEIN/NUCLEIC ACID DEGLYCASE DJ-1-RELATED"/>
    <property type="match status" value="1"/>
</dbReference>
<gene>
    <name evidence="2" type="primary">thiJ</name>
    <name evidence="2" type="ORF">HMPREF9136_1000</name>
</gene>
<dbReference type="NCBIfam" id="TIGR01383">
    <property type="entry name" value="not_thiJ"/>
    <property type="match status" value="1"/>
</dbReference>
<evidence type="ECO:0000313" key="2">
    <source>
        <dbReference type="EMBL" id="EGQ15635.1"/>
    </source>
</evidence>
<dbReference type="Proteomes" id="UP000007820">
    <property type="component" value="Unassembled WGS sequence"/>
</dbReference>
<dbReference type="InterPro" id="IPR006287">
    <property type="entry name" value="DJ-1"/>
</dbReference>
<dbReference type="GO" id="GO:0005737">
    <property type="term" value="C:cytoplasm"/>
    <property type="evidence" value="ECO:0007669"/>
    <property type="project" value="TreeGrafter"/>
</dbReference>
<dbReference type="InterPro" id="IPR002818">
    <property type="entry name" value="DJ-1/PfpI"/>
</dbReference>
<organism evidence="2 3">
    <name type="scientific">Prevotella dentalis (strain ATCC 49559 / DSM 3688 / JCM 13448 / NCTC 12043 / ES 2772)</name>
    <name type="common">Mitsuokella dentalis</name>
    <dbReference type="NCBI Taxonomy" id="908937"/>
    <lineage>
        <taxon>Bacteria</taxon>
        <taxon>Pseudomonadati</taxon>
        <taxon>Bacteroidota</taxon>
        <taxon>Bacteroidia</taxon>
        <taxon>Bacteroidales</taxon>
        <taxon>Prevotellaceae</taxon>
        <taxon>Prevotella</taxon>
    </lineage>
</organism>
<evidence type="ECO:0000313" key="3">
    <source>
        <dbReference type="Proteomes" id="UP000007820"/>
    </source>
</evidence>
<dbReference type="Pfam" id="PF01965">
    <property type="entry name" value="DJ-1_PfpI"/>
    <property type="match status" value="1"/>
</dbReference>
<reference evidence="2 3" key="1">
    <citation type="submission" date="2011-04" db="EMBL/GenBank/DDBJ databases">
        <authorList>
            <person name="Muzny D."/>
            <person name="Qin X."/>
            <person name="Deng J."/>
            <person name="Jiang H."/>
            <person name="Liu Y."/>
            <person name="Qu J."/>
            <person name="Song X.-Z."/>
            <person name="Zhang L."/>
            <person name="Thornton R."/>
            <person name="Coyle M."/>
            <person name="Francisco L."/>
            <person name="Jackson L."/>
            <person name="Javaid M."/>
            <person name="Korchina V."/>
            <person name="Kovar C."/>
            <person name="Mata R."/>
            <person name="Mathew T."/>
            <person name="Ngo R."/>
            <person name="Nguyen L."/>
            <person name="Nguyen N."/>
            <person name="Okwuonu G."/>
            <person name="Ongeri F."/>
            <person name="Pham C."/>
            <person name="Simmons D."/>
            <person name="Wilczek-Boney K."/>
            <person name="Hale W."/>
            <person name="Jakkamsetti A."/>
            <person name="Pham P."/>
            <person name="Ruth R."/>
            <person name="San Lucas F."/>
            <person name="Warren J."/>
            <person name="Zhang J."/>
            <person name="Zhao Z."/>
            <person name="Zhou C."/>
            <person name="Zhu D."/>
            <person name="Lee S."/>
            <person name="Bess C."/>
            <person name="Blankenburg K."/>
            <person name="Forbes L."/>
            <person name="Fu Q."/>
            <person name="Gubbala S."/>
            <person name="Hirani K."/>
            <person name="Jayaseelan J.C."/>
            <person name="Lara F."/>
            <person name="Munidasa M."/>
            <person name="Palculict T."/>
            <person name="Patil S."/>
            <person name="Pu L.-L."/>
            <person name="Saada N."/>
            <person name="Tang L."/>
            <person name="Weissenberger G."/>
            <person name="Zhu Y."/>
            <person name="Hemphill L."/>
            <person name="Shang Y."/>
            <person name="Youmans B."/>
            <person name="Ayvaz T."/>
            <person name="Ross M."/>
            <person name="Santibanez J."/>
            <person name="Aqrawi P."/>
            <person name="Gross S."/>
            <person name="Joshi V."/>
            <person name="Fowler G."/>
            <person name="Nazareth L."/>
            <person name="Reid J."/>
            <person name="Worley K."/>
            <person name="Petrosino J."/>
            <person name="Highlander S."/>
            <person name="Gibbs R."/>
        </authorList>
    </citation>
    <scope>NUCLEOTIDE SEQUENCE [LARGE SCALE GENOMIC DNA]</scope>
    <source>
        <strain evidence="2 3">DSM 3688</strain>
    </source>
</reference>
<dbReference type="EMBL" id="AFPW01000013">
    <property type="protein sequence ID" value="EGQ15635.1"/>
    <property type="molecule type" value="Genomic_DNA"/>
</dbReference>
<proteinExistence type="predicted"/>
<accession>F9D2H2</accession>
<dbReference type="SUPFAM" id="SSF52317">
    <property type="entry name" value="Class I glutamine amidotransferase-like"/>
    <property type="match status" value="1"/>
</dbReference>
<dbReference type="Gene3D" id="3.40.50.880">
    <property type="match status" value="1"/>
</dbReference>
<feature type="domain" description="DJ-1/PfpI" evidence="1">
    <location>
        <begin position="47"/>
        <end position="207"/>
    </location>
</feature>
<dbReference type="STRING" id="908937.Prede_1134"/>
<dbReference type="CDD" id="cd03135">
    <property type="entry name" value="GATase1_DJ-1"/>
    <property type="match status" value="1"/>
</dbReference>
<comment type="caution">
    <text evidence="2">The sequence shown here is derived from an EMBL/GenBank/DDBJ whole genome shotgun (WGS) entry which is preliminary data.</text>
</comment>
<protein>
    <submittedName>
        <fullName evidence="2">DJ-1 family protein</fullName>
    </submittedName>
</protein>
<dbReference type="eggNOG" id="COG0693">
    <property type="taxonomic scope" value="Bacteria"/>
</dbReference>
<sequence length="233" mass="25611">MPFYPKLTHATGPKVDFFRKFVQCLTARRDANWPQTATNPIKTMAQVYEFLATGFEEIEALAPVDILRRGGVEVKTVSVTGSDFVESAHGVTIKADMRFEQGGDFADADMLLLPGGMPGAANLKAHEGVCQALLRQHERGRRIGAICAAPMVLGAIGLLQGRQATCYPGFEKFLTGADYTARLWQEDGNIITGEGPAATLPYAYRILSYFVGEDQMREIQQGMMYVHLMESRG</sequence>
<dbReference type="AlphaFoldDB" id="F9D2H2"/>
<evidence type="ECO:0000259" key="1">
    <source>
        <dbReference type="Pfam" id="PF01965"/>
    </source>
</evidence>
<dbReference type="InterPro" id="IPR029062">
    <property type="entry name" value="Class_I_gatase-like"/>
</dbReference>